<gene>
    <name evidence="2" type="ORF">GCM10009681_45710</name>
</gene>
<evidence type="ECO:0000313" key="3">
    <source>
        <dbReference type="Proteomes" id="UP001500655"/>
    </source>
</evidence>
<organism evidence="2 3">
    <name type="scientific">Luedemannella helvata</name>
    <dbReference type="NCBI Taxonomy" id="349315"/>
    <lineage>
        <taxon>Bacteria</taxon>
        <taxon>Bacillati</taxon>
        <taxon>Actinomycetota</taxon>
        <taxon>Actinomycetes</taxon>
        <taxon>Micromonosporales</taxon>
        <taxon>Micromonosporaceae</taxon>
        <taxon>Luedemannella</taxon>
    </lineage>
</organism>
<proteinExistence type="predicted"/>
<feature type="region of interest" description="Disordered" evidence="1">
    <location>
        <begin position="1"/>
        <end position="22"/>
    </location>
</feature>
<evidence type="ECO:0000256" key="1">
    <source>
        <dbReference type="SAM" id="MobiDB-lite"/>
    </source>
</evidence>
<sequence length="57" mass="5523">MTTSDIASGTATVSKKAKLNAPTRIRESQMGLTVAAGGPAAISGVPGSAGHDAQALT</sequence>
<reference evidence="2 3" key="1">
    <citation type="journal article" date="2019" name="Int. J. Syst. Evol. Microbiol.">
        <title>The Global Catalogue of Microorganisms (GCM) 10K type strain sequencing project: providing services to taxonomists for standard genome sequencing and annotation.</title>
        <authorList>
            <consortium name="The Broad Institute Genomics Platform"/>
            <consortium name="The Broad Institute Genome Sequencing Center for Infectious Disease"/>
            <person name="Wu L."/>
            <person name="Ma J."/>
        </authorList>
    </citation>
    <scope>NUCLEOTIDE SEQUENCE [LARGE SCALE GENOMIC DNA]</scope>
    <source>
        <strain evidence="2 3">JCM 13249</strain>
    </source>
</reference>
<dbReference type="EMBL" id="BAAALS010000026">
    <property type="protein sequence ID" value="GAA1769211.1"/>
    <property type="molecule type" value="Genomic_DNA"/>
</dbReference>
<protein>
    <submittedName>
        <fullName evidence="2">Uncharacterized protein</fullName>
    </submittedName>
</protein>
<feature type="compositionally biased region" description="Polar residues" evidence="1">
    <location>
        <begin position="1"/>
        <end position="13"/>
    </location>
</feature>
<name>A0ABN2KY38_9ACTN</name>
<accession>A0ABN2KY38</accession>
<feature type="region of interest" description="Disordered" evidence="1">
    <location>
        <begin position="38"/>
        <end position="57"/>
    </location>
</feature>
<evidence type="ECO:0000313" key="2">
    <source>
        <dbReference type="EMBL" id="GAA1769211.1"/>
    </source>
</evidence>
<dbReference type="Proteomes" id="UP001500655">
    <property type="component" value="Unassembled WGS sequence"/>
</dbReference>
<keyword evidence="3" id="KW-1185">Reference proteome</keyword>
<comment type="caution">
    <text evidence="2">The sequence shown here is derived from an EMBL/GenBank/DDBJ whole genome shotgun (WGS) entry which is preliminary data.</text>
</comment>